<keyword evidence="2" id="KW-1185">Reference proteome</keyword>
<proteinExistence type="predicted"/>
<organism evidence="1 2">
    <name type="scientific">Gongylonema pulchrum</name>
    <dbReference type="NCBI Taxonomy" id="637853"/>
    <lineage>
        <taxon>Eukaryota</taxon>
        <taxon>Metazoa</taxon>
        <taxon>Ecdysozoa</taxon>
        <taxon>Nematoda</taxon>
        <taxon>Chromadorea</taxon>
        <taxon>Rhabditida</taxon>
        <taxon>Spirurina</taxon>
        <taxon>Spiruromorpha</taxon>
        <taxon>Spiruroidea</taxon>
        <taxon>Gongylonematidae</taxon>
        <taxon>Gongylonema</taxon>
    </lineage>
</organism>
<dbReference type="AlphaFoldDB" id="A0A3P7NPK2"/>
<dbReference type="EMBL" id="UYRT01108577">
    <property type="protein sequence ID" value="VDN45094.1"/>
    <property type="molecule type" value="Genomic_DNA"/>
</dbReference>
<reference evidence="1 2" key="1">
    <citation type="submission" date="2018-11" db="EMBL/GenBank/DDBJ databases">
        <authorList>
            <consortium name="Pathogen Informatics"/>
        </authorList>
    </citation>
    <scope>NUCLEOTIDE SEQUENCE [LARGE SCALE GENOMIC DNA]</scope>
</reference>
<name>A0A3P7NPK2_9BILA</name>
<dbReference type="Proteomes" id="UP000271098">
    <property type="component" value="Unassembled WGS sequence"/>
</dbReference>
<sequence length="45" mass="5912">MHQKYHQHYQQQQQQQRLRLKLLRLWKRAKKRIYRNSSFYLRLGR</sequence>
<gene>
    <name evidence="1" type="ORF">GPUH_LOCUS26094</name>
</gene>
<evidence type="ECO:0000313" key="1">
    <source>
        <dbReference type="EMBL" id="VDN45094.1"/>
    </source>
</evidence>
<accession>A0A3P7NPK2</accession>
<protein>
    <submittedName>
        <fullName evidence="1">Uncharacterized protein</fullName>
    </submittedName>
</protein>
<evidence type="ECO:0000313" key="2">
    <source>
        <dbReference type="Proteomes" id="UP000271098"/>
    </source>
</evidence>